<reference evidence="3 4" key="1">
    <citation type="submission" date="2016-09" db="EMBL/GenBank/DDBJ databases">
        <title>Phylogenomics of Achromobacter.</title>
        <authorList>
            <person name="Jeukens J."/>
            <person name="Freschi L."/>
            <person name="Vincent A.T."/>
            <person name="Emond-Rheault J.-G."/>
            <person name="Kukavica-Ibrulj I."/>
            <person name="Charette S.J."/>
            <person name="Levesque R.C."/>
        </authorList>
    </citation>
    <scope>NUCLEOTIDE SEQUENCE [LARGE SCALE GENOMIC DNA]</scope>
    <source>
        <strain evidence="3 4">AUS488</strain>
    </source>
</reference>
<protein>
    <recommendedName>
        <fullName evidence="2">RES domain-containing protein</fullName>
    </recommendedName>
</protein>
<dbReference type="OrthoDB" id="9094672at2"/>
<evidence type="ECO:0000313" key="3">
    <source>
        <dbReference type="EMBL" id="OMG88994.1"/>
    </source>
</evidence>
<accession>A0A1R1JUN8</accession>
<gene>
    <name evidence="3" type="ORF">BIZ92_24930</name>
</gene>
<feature type="domain" description="RES" evidence="2">
    <location>
        <begin position="77"/>
        <end position="206"/>
    </location>
</feature>
<evidence type="ECO:0000256" key="1">
    <source>
        <dbReference type="SAM" id="MobiDB-lite"/>
    </source>
</evidence>
<sequence length="246" mass="27201">MPFDEQARYEPPSHLQALVPSTAALLAALTHSVERLAAGTVLYRTAGDAKYLLPEVLINAYRFGPPMALRQEDEPLPYAWLYLARDLPTALWEGQLVRHDATRAGHFYIHPSAVETGVIGTLAFGRDLRLWNLSGEACAKLGIHDTISSSDYEACHWIGHRLREAMMSREPDAIPDGFCYPSRRMRGHQAIAIRSDILPDLKAGTTITHEPFGQSAAYEALRADALHEPAPSATRPMPRQSPRAGK</sequence>
<name>A0A1R1JUN8_ALCXX</name>
<evidence type="ECO:0000313" key="4">
    <source>
        <dbReference type="Proteomes" id="UP000187251"/>
    </source>
</evidence>
<evidence type="ECO:0000259" key="2">
    <source>
        <dbReference type="Pfam" id="PF08808"/>
    </source>
</evidence>
<dbReference type="EMBL" id="MJMN01000012">
    <property type="protein sequence ID" value="OMG88994.1"/>
    <property type="molecule type" value="Genomic_DNA"/>
</dbReference>
<feature type="region of interest" description="Disordered" evidence="1">
    <location>
        <begin position="224"/>
        <end position="246"/>
    </location>
</feature>
<comment type="caution">
    <text evidence="3">The sequence shown here is derived from an EMBL/GenBank/DDBJ whole genome shotgun (WGS) entry which is preliminary data.</text>
</comment>
<proteinExistence type="predicted"/>
<organism evidence="3 4">
    <name type="scientific">Alcaligenes xylosoxydans xylosoxydans</name>
    <name type="common">Achromobacter xylosoxidans</name>
    <dbReference type="NCBI Taxonomy" id="85698"/>
    <lineage>
        <taxon>Bacteria</taxon>
        <taxon>Pseudomonadati</taxon>
        <taxon>Pseudomonadota</taxon>
        <taxon>Betaproteobacteria</taxon>
        <taxon>Burkholderiales</taxon>
        <taxon>Alcaligenaceae</taxon>
        <taxon>Achromobacter</taxon>
    </lineage>
</organism>
<dbReference type="Proteomes" id="UP000187251">
    <property type="component" value="Unassembled WGS sequence"/>
</dbReference>
<dbReference type="Pfam" id="PF08808">
    <property type="entry name" value="RES"/>
    <property type="match status" value="1"/>
</dbReference>
<dbReference type="InterPro" id="IPR014914">
    <property type="entry name" value="RES_dom"/>
</dbReference>
<dbReference type="RefSeq" id="WP_076411409.1">
    <property type="nucleotide sequence ID" value="NZ_AP028040.1"/>
</dbReference>
<dbReference type="AlphaFoldDB" id="A0A1R1JUN8"/>